<dbReference type="Pfam" id="PF03663">
    <property type="entry name" value="Glyco_hydro_76"/>
    <property type="match status" value="1"/>
</dbReference>
<organism evidence="1 2">
    <name type="scientific">Owenia fusiformis</name>
    <name type="common">Polychaete worm</name>
    <dbReference type="NCBI Taxonomy" id="6347"/>
    <lineage>
        <taxon>Eukaryota</taxon>
        <taxon>Metazoa</taxon>
        <taxon>Spiralia</taxon>
        <taxon>Lophotrochozoa</taxon>
        <taxon>Annelida</taxon>
        <taxon>Polychaeta</taxon>
        <taxon>Sedentaria</taxon>
        <taxon>Canalipalpata</taxon>
        <taxon>Sabellida</taxon>
        <taxon>Oweniida</taxon>
        <taxon>Oweniidae</taxon>
        <taxon>Owenia</taxon>
    </lineage>
</organism>
<keyword evidence="2" id="KW-1185">Reference proteome</keyword>
<sequence length="472" mass="53466">MMNFSINIASTFFLLSVAFSSMNGLAQFMEVEQEQDVSNCTLTMFQNDTNAYYACLTQYALQQNWFPSPIAGLFTYLDWNGFDGFWQNGAVLETMANFCHYGNNTRYRNVLVSSWRTMEYLLKAYWPLPSYDDEGWFGLAFSRIYEVTGNASFLQISRNVTDYLWTNGWDSTLQCNGGFWFGGGHLSKNTITSVQMLSLTARMYRATKNESYLAWANLTLNYLVKSALNHTTYLVSDGIADTYDCTQRQNYNITYNAGLFIGGLAELYKINKNDSYLVLADKIARATIAYNSKDGVLQEYCDWDNACQHDLDGQMFKGIFVKNLRYLMDVSDNSNREFYSQWLQNNIKSVIKNSICDKRPVSQCNISYLDGPSKNPAEGPIFTENWLGPFDRATPMSQTAVLDLLIANIKDGVTCKGPGCAFNPELPPIVKLHCSDNPCPRHYACCAREKGKFTTCCQPYQTCESDGGCYPP</sequence>
<dbReference type="Gene3D" id="1.50.10.20">
    <property type="match status" value="1"/>
</dbReference>
<protein>
    <submittedName>
        <fullName evidence="1">Uncharacterized protein</fullName>
    </submittedName>
</protein>
<evidence type="ECO:0000313" key="1">
    <source>
        <dbReference type="EMBL" id="CAH1800786.1"/>
    </source>
</evidence>
<dbReference type="PANTHER" id="PTHR47791">
    <property type="entry name" value="MEIOTICALLY UP-REGULATED GENE 191 PROTEIN"/>
    <property type="match status" value="1"/>
</dbReference>
<dbReference type="InterPro" id="IPR008928">
    <property type="entry name" value="6-hairpin_glycosidase_sf"/>
</dbReference>
<dbReference type="InterPro" id="IPR053169">
    <property type="entry name" value="MUG_Protein"/>
</dbReference>
<dbReference type="Proteomes" id="UP000749559">
    <property type="component" value="Unassembled WGS sequence"/>
</dbReference>
<dbReference type="PANTHER" id="PTHR47791:SF3">
    <property type="entry name" value="MEIOTICALLY UP-REGULATED GENE 191 PROTEIN"/>
    <property type="match status" value="1"/>
</dbReference>
<proteinExistence type="predicted"/>
<dbReference type="SUPFAM" id="SSF48208">
    <property type="entry name" value="Six-hairpin glycosidases"/>
    <property type="match status" value="1"/>
</dbReference>
<dbReference type="InterPro" id="IPR005198">
    <property type="entry name" value="Glyco_hydro_76"/>
</dbReference>
<accession>A0A8J1YAL9</accession>
<evidence type="ECO:0000313" key="2">
    <source>
        <dbReference type="Proteomes" id="UP000749559"/>
    </source>
</evidence>
<name>A0A8J1YAL9_OWEFU</name>
<dbReference type="EMBL" id="CAIIXF020000012">
    <property type="protein sequence ID" value="CAH1800786.1"/>
    <property type="molecule type" value="Genomic_DNA"/>
</dbReference>
<dbReference type="OrthoDB" id="9984024at2759"/>
<reference evidence="1" key="1">
    <citation type="submission" date="2022-03" db="EMBL/GenBank/DDBJ databases">
        <authorList>
            <person name="Martin C."/>
        </authorList>
    </citation>
    <scope>NUCLEOTIDE SEQUENCE</scope>
</reference>
<comment type="caution">
    <text evidence="1">The sequence shown here is derived from an EMBL/GenBank/DDBJ whole genome shotgun (WGS) entry which is preliminary data.</text>
</comment>
<dbReference type="AlphaFoldDB" id="A0A8J1YAL9"/>
<dbReference type="GO" id="GO:0005975">
    <property type="term" value="P:carbohydrate metabolic process"/>
    <property type="evidence" value="ECO:0007669"/>
    <property type="project" value="InterPro"/>
</dbReference>
<gene>
    <name evidence="1" type="ORF">OFUS_LOCUS24629</name>
</gene>